<dbReference type="Proteomes" id="UP000321574">
    <property type="component" value="Unassembled WGS sequence"/>
</dbReference>
<gene>
    <name evidence="1" type="ORF">FHP05_12130</name>
</gene>
<comment type="caution">
    <text evidence="1">The sequence shown here is derived from an EMBL/GenBank/DDBJ whole genome shotgun (WGS) entry which is preliminary data.</text>
</comment>
<reference evidence="1 2" key="1">
    <citation type="submission" date="2019-06" db="EMBL/GenBank/DDBJ databases">
        <title>Cerasibacillus sp. nov., isolated from maize field.</title>
        <authorList>
            <person name="Lin S.-Y."/>
            <person name="Tsai C.-F."/>
            <person name="Young C.-C."/>
        </authorList>
    </citation>
    <scope>NUCLEOTIDE SEQUENCE [LARGE SCALE GENOMIC DNA]</scope>
    <source>
        <strain evidence="1 2">CC-CFT480</strain>
    </source>
</reference>
<accession>A0A5C8NN83</accession>
<dbReference type="OrthoDB" id="2236369at2"/>
<protein>
    <submittedName>
        <fullName evidence="1">Uncharacterized protein</fullName>
    </submittedName>
</protein>
<sequence length="95" mass="10731">MSTKESYKDFSKVVYQIDPKHKNYNPAIKRNTIIKSRGSNYKILKIEDNTTNGMQAMAVASVKNGKVDTSEVVIAFAVANLYSLLSTYYSHNIYT</sequence>
<dbReference type="EMBL" id="VDUW01000009">
    <property type="protein sequence ID" value="TXL62547.1"/>
    <property type="molecule type" value="Genomic_DNA"/>
</dbReference>
<dbReference type="RefSeq" id="WP_147668612.1">
    <property type="nucleotide sequence ID" value="NZ_VDUW01000009.1"/>
</dbReference>
<evidence type="ECO:0000313" key="1">
    <source>
        <dbReference type="EMBL" id="TXL62547.1"/>
    </source>
</evidence>
<proteinExistence type="predicted"/>
<evidence type="ECO:0000313" key="2">
    <source>
        <dbReference type="Proteomes" id="UP000321574"/>
    </source>
</evidence>
<name>A0A5C8NN83_9BACI</name>
<dbReference type="AlphaFoldDB" id="A0A5C8NN83"/>
<organism evidence="1 2">
    <name type="scientific">Cerasibacillus terrae</name>
    <dbReference type="NCBI Taxonomy" id="2498845"/>
    <lineage>
        <taxon>Bacteria</taxon>
        <taxon>Bacillati</taxon>
        <taxon>Bacillota</taxon>
        <taxon>Bacilli</taxon>
        <taxon>Bacillales</taxon>
        <taxon>Bacillaceae</taxon>
        <taxon>Cerasibacillus</taxon>
    </lineage>
</organism>
<keyword evidence="2" id="KW-1185">Reference proteome</keyword>